<protein>
    <submittedName>
        <fullName evidence="1">Uncharacterized protein</fullName>
    </submittedName>
</protein>
<dbReference type="RefSeq" id="WP_304512809.1">
    <property type="nucleotide sequence ID" value="NZ_JAOSIT010000004.1"/>
</dbReference>
<name>A0ABT9D1U3_9MOLU</name>
<dbReference type="EMBL" id="JAOSIT010000004">
    <property type="protein sequence ID" value="MDO8057199.1"/>
    <property type="molecule type" value="Genomic_DNA"/>
</dbReference>
<dbReference type="Proteomes" id="UP001170666">
    <property type="component" value="Unassembled WGS sequence"/>
</dbReference>
<reference evidence="1 2" key="1">
    <citation type="journal article" date="2023" name="Int. J. Syst. Evol. Microbiol.">
        <title>The observation of taxonomic boundaries for the 16SrII and 16SrXXV phytoplasmas using genome-based delimitation.</title>
        <authorList>
            <person name="Rodrigues Jardim B."/>
            <person name="Tran-Nguyen L.T.T."/>
            <person name="Gambley C."/>
            <person name="Al-Sadi A.M."/>
            <person name="Al-Subhi A.M."/>
            <person name="Foissac X."/>
            <person name="Salar P."/>
            <person name="Cai H."/>
            <person name="Yang J.Y."/>
            <person name="Davis R."/>
            <person name="Jones L."/>
            <person name="Rodoni B."/>
            <person name="Constable F.E."/>
        </authorList>
    </citation>
    <scope>NUCLEOTIDE SEQUENCE [LARGE SCALE GENOMIC DNA]</scope>
    <source>
        <strain evidence="1">BAWM-BFA-CoWB</strain>
    </source>
</reference>
<gene>
    <name evidence="1" type="ORF">OC698_00560</name>
</gene>
<proteinExistence type="predicted"/>
<organism evidence="1 2">
    <name type="scientific">Candidatus Phytoplasma gossypii</name>
    <dbReference type="NCBI Taxonomy" id="2982629"/>
    <lineage>
        <taxon>Bacteria</taxon>
        <taxon>Bacillati</taxon>
        <taxon>Mycoplasmatota</taxon>
        <taxon>Mollicutes</taxon>
        <taxon>Acholeplasmatales</taxon>
        <taxon>Acholeplasmataceae</taxon>
        <taxon>Candidatus Phytoplasma</taxon>
        <taxon>16SrII (Peanut WB group)</taxon>
    </lineage>
</organism>
<sequence length="45" mass="5401">MAELIKKGKPIRKDNPEYQKAWFKNNKKIIRTYKKLSEESSNTFV</sequence>
<keyword evidence="2" id="KW-1185">Reference proteome</keyword>
<evidence type="ECO:0000313" key="2">
    <source>
        <dbReference type="Proteomes" id="UP001170666"/>
    </source>
</evidence>
<comment type="caution">
    <text evidence="1">The sequence shown here is derived from an EMBL/GenBank/DDBJ whole genome shotgun (WGS) entry which is preliminary data.</text>
</comment>
<accession>A0ABT9D1U3</accession>
<evidence type="ECO:0000313" key="1">
    <source>
        <dbReference type="EMBL" id="MDO8057199.1"/>
    </source>
</evidence>